<dbReference type="GO" id="GO:0005975">
    <property type="term" value="P:carbohydrate metabolic process"/>
    <property type="evidence" value="ECO:0007669"/>
    <property type="project" value="InterPro"/>
</dbReference>
<comment type="caution">
    <text evidence="4">The sequence shown here is derived from an EMBL/GenBank/DDBJ whole genome shotgun (WGS) entry which is preliminary data.</text>
</comment>
<dbReference type="PIRSF" id="PIRSF007663">
    <property type="entry name" value="UCP007663"/>
    <property type="match status" value="1"/>
</dbReference>
<dbReference type="SUPFAM" id="SSF48208">
    <property type="entry name" value="Six-hairpin glycosidases"/>
    <property type="match status" value="1"/>
</dbReference>
<dbReference type="InterPro" id="IPR012341">
    <property type="entry name" value="6hp_glycosidase-like_sf"/>
</dbReference>
<dbReference type="PANTHER" id="PTHR31084:SF0">
    <property type="entry name" value="ALPHA-L-FUCOSIDASE 2"/>
    <property type="match status" value="1"/>
</dbReference>
<dbReference type="Proteomes" id="UP001280581">
    <property type="component" value="Unassembled WGS sequence"/>
</dbReference>
<evidence type="ECO:0000313" key="4">
    <source>
        <dbReference type="EMBL" id="KAK3201171.1"/>
    </source>
</evidence>
<reference evidence="4 5" key="1">
    <citation type="submission" date="2021-02" db="EMBL/GenBank/DDBJ databases">
        <title>Genome assembly of Pseudopithomyces chartarum.</title>
        <authorList>
            <person name="Jauregui R."/>
            <person name="Singh J."/>
            <person name="Voisey C."/>
        </authorList>
    </citation>
    <scope>NUCLEOTIDE SEQUENCE [LARGE SCALE GENOMIC DNA]</scope>
    <source>
        <strain evidence="4 5">AGR01</strain>
    </source>
</reference>
<dbReference type="InterPro" id="IPR027414">
    <property type="entry name" value="GH95_N_dom"/>
</dbReference>
<keyword evidence="1" id="KW-0732">Signal</keyword>
<dbReference type="FunFam" id="1.50.10.10:FF:000028">
    <property type="entry name" value="Alpha-L-fucosidase 2"/>
    <property type="match status" value="1"/>
</dbReference>
<evidence type="ECO:0000259" key="3">
    <source>
        <dbReference type="Pfam" id="PF22124"/>
    </source>
</evidence>
<evidence type="ECO:0008006" key="6">
    <source>
        <dbReference type="Google" id="ProtNLM"/>
    </source>
</evidence>
<dbReference type="PANTHER" id="PTHR31084">
    <property type="entry name" value="ALPHA-L-FUCOSIDASE 2"/>
    <property type="match status" value="1"/>
</dbReference>
<dbReference type="GO" id="GO:0004560">
    <property type="term" value="F:alpha-L-fucosidase activity"/>
    <property type="evidence" value="ECO:0007669"/>
    <property type="project" value="InterPro"/>
</dbReference>
<gene>
    <name evidence="4" type="ORF">GRF29_213g1259827</name>
</gene>
<name>A0AAN6RD42_9PLEO</name>
<sequence>MVSSKRSLLAAATFLAHTIGIQAATWDGTRFAWYTSDAGSTFANSLPIGNGRIGATVYGTPVEKLVLNENSMWSGPFTDRANANSKNALADIRQKLQSGSITAAGESALNNMAGNPTSPRAYNPLVNMALDFGHSSGISSYNRWLDTYQGTAGVNYTWSGVTYSREYVPSYPHGVLAVRLGASQSGKINVKVSLSRSQSVLSQTASTGQGNGGSHPVVLNGNSGQSSGAITFWSEARIVNSGGKASSDGKSVSISGADTVDIYFDAETSYRYADSNAAQGEVKKKLDAAVTAGFSAVRDAGVKDFSGLMGRVKLNLGSSGSASQQATPARLSNFKKNPNADPEFVTLMFNYGRHLLAASSRDTGSKSLPANLQGIWNDNFNPPWQSKYTININTEMNYWHAGVSNLAETQKPVFDLINIAIPRGQAVAKKMYGCDNGFVLHHNTDLWGDAAPVDKGTPYTIWPMGAAWLSSDVMEHYRFTQDKQFLKQTAWPILQQTAQFFYCYLFQWQGYWTTGPSLSPEHAFVVPNGMNSAGKSEGLDISIAMDNQLLHQLFKNINETCSLLSLSAPECSKANEYLPKIAPPKIGSKGQILEWRSEYGETEPGHRHMSPLWGLYPGSQMTPLVSQTFANAGKVLVDRRMSSGSGSTGWSRAWVVNLYARLLQGDTAWTNVQALIQKFLTDNLWNSDNGPGTAFQIDGNFGLAAGIAEMLLQSHEVVHLLPALPGRYRRGR</sequence>
<dbReference type="InterPro" id="IPR016518">
    <property type="entry name" value="Alpha-L-fucosidase"/>
</dbReference>
<feature type="signal peptide" evidence="1">
    <location>
        <begin position="1"/>
        <end position="23"/>
    </location>
</feature>
<dbReference type="InterPro" id="IPR008928">
    <property type="entry name" value="6-hairpin_glycosidase_sf"/>
</dbReference>
<dbReference type="Pfam" id="PF22124">
    <property type="entry name" value="Glyco_hydro_95_cat"/>
    <property type="match status" value="1"/>
</dbReference>
<feature type="chain" id="PRO_5042900606" description="Glycosyl hydrolase family 95 N-terminal domain-containing protein" evidence="1">
    <location>
        <begin position="24"/>
        <end position="732"/>
    </location>
</feature>
<feature type="domain" description="Glycosyl hydrolase family 95 catalytic" evidence="3">
    <location>
        <begin position="294"/>
        <end position="711"/>
    </location>
</feature>
<feature type="domain" description="Glycosyl hydrolase family 95 N-terminal" evidence="2">
    <location>
        <begin position="33"/>
        <end position="271"/>
    </location>
</feature>
<dbReference type="Pfam" id="PF14498">
    <property type="entry name" value="Glyco_hyd_65N_2"/>
    <property type="match status" value="1"/>
</dbReference>
<dbReference type="EMBL" id="WVTA01000017">
    <property type="protein sequence ID" value="KAK3201171.1"/>
    <property type="molecule type" value="Genomic_DNA"/>
</dbReference>
<dbReference type="InterPro" id="IPR054363">
    <property type="entry name" value="GH95_cat"/>
</dbReference>
<evidence type="ECO:0000313" key="5">
    <source>
        <dbReference type="Proteomes" id="UP001280581"/>
    </source>
</evidence>
<accession>A0AAN6RD42</accession>
<proteinExistence type="predicted"/>
<keyword evidence="5" id="KW-1185">Reference proteome</keyword>
<dbReference type="AlphaFoldDB" id="A0AAN6RD42"/>
<organism evidence="4 5">
    <name type="scientific">Pseudopithomyces chartarum</name>
    <dbReference type="NCBI Taxonomy" id="1892770"/>
    <lineage>
        <taxon>Eukaryota</taxon>
        <taxon>Fungi</taxon>
        <taxon>Dikarya</taxon>
        <taxon>Ascomycota</taxon>
        <taxon>Pezizomycotina</taxon>
        <taxon>Dothideomycetes</taxon>
        <taxon>Pleosporomycetidae</taxon>
        <taxon>Pleosporales</taxon>
        <taxon>Massarineae</taxon>
        <taxon>Didymosphaeriaceae</taxon>
        <taxon>Pseudopithomyces</taxon>
    </lineage>
</organism>
<evidence type="ECO:0000256" key="1">
    <source>
        <dbReference type="SAM" id="SignalP"/>
    </source>
</evidence>
<dbReference type="Gene3D" id="1.50.10.10">
    <property type="match status" value="1"/>
</dbReference>
<evidence type="ECO:0000259" key="2">
    <source>
        <dbReference type="Pfam" id="PF14498"/>
    </source>
</evidence>
<protein>
    <recommendedName>
        <fullName evidence="6">Glycosyl hydrolase family 95 N-terminal domain-containing protein</fullName>
    </recommendedName>
</protein>